<dbReference type="RefSeq" id="WP_091187120.1">
    <property type="nucleotide sequence ID" value="NZ_FOFA01000018.1"/>
</dbReference>
<dbReference type="Pfam" id="PF01656">
    <property type="entry name" value="CbiA"/>
    <property type="match status" value="1"/>
</dbReference>
<dbReference type="NCBIfam" id="NF005915">
    <property type="entry name" value="PRK07908.1"/>
    <property type="match status" value="1"/>
</dbReference>
<evidence type="ECO:0000259" key="9">
    <source>
        <dbReference type="Pfam" id="PF00155"/>
    </source>
</evidence>
<evidence type="ECO:0000256" key="5">
    <source>
        <dbReference type="ARBA" id="ARBA00022842"/>
    </source>
</evidence>
<comment type="catalytic activity">
    <reaction evidence="7">
        <text>hydrogenobyrinate + 2 L-glutamine + 2 ATP + 2 H2O = hydrogenobyrinate a,c-diamide + 2 L-glutamate + 2 ADP + 2 phosphate + 2 H(+)</text>
        <dbReference type="Rhea" id="RHEA:12544"/>
        <dbReference type="ChEBI" id="CHEBI:15377"/>
        <dbReference type="ChEBI" id="CHEBI:15378"/>
        <dbReference type="ChEBI" id="CHEBI:29985"/>
        <dbReference type="ChEBI" id="CHEBI:30616"/>
        <dbReference type="ChEBI" id="CHEBI:43474"/>
        <dbReference type="ChEBI" id="CHEBI:58359"/>
        <dbReference type="ChEBI" id="CHEBI:77873"/>
        <dbReference type="ChEBI" id="CHEBI:77874"/>
        <dbReference type="ChEBI" id="CHEBI:456216"/>
        <dbReference type="EC" id="6.3.5.9"/>
    </reaction>
</comment>
<dbReference type="EC" id="6.3.5.9" evidence="7"/>
<dbReference type="AlphaFoldDB" id="A0A1H9NPV2"/>
<evidence type="ECO:0000313" key="12">
    <source>
        <dbReference type="EMBL" id="SER37767.1"/>
    </source>
</evidence>
<dbReference type="Proteomes" id="UP000198504">
    <property type="component" value="Unassembled WGS sequence"/>
</dbReference>
<evidence type="ECO:0000259" key="10">
    <source>
        <dbReference type="Pfam" id="PF01656"/>
    </source>
</evidence>
<feature type="domain" description="Aminotransferase class I/classII large" evidence="9">
    <location>
        <begin position="493"/>
        <end position="813"/>
    </location>
</feature>
<dbReference type="GO" id="GO:0005524">
    <property type="term" value="F:ATP binding"/>
    <property type="evidence" value="ECO:0007669"/>
    <property type="project" value="UniProtKB-UniRule"/>
</dbReference>
<dbReference type="InterPro" id="IPR004484">
    <property type="entry name" value="CbiA/CobB_synth"/>
</dbReference>
<dbReference type="SUPFAM" id="SSF53383">
    <property type="entry name" value="PLP-dependent transferases"/>
    <property type="match status" value="1"/>
</dbReference>
<dbReference type="UniPathway" id="UPA00148">
    <property type="reaction ID" value="UER00220"/>
</dbReference>
<dbReference type="InterPro" id="IPR027417">
    <property type="entry name" value="P-loop_NTPase"/>
</dbReference>
<evidence type="ECO:0000256" key="6">
    <source>
        <dbReference type="ARBA" id="ARBA00022962"/>
    </source>
</evidence>
<evidence type="ECO:0000313" key="13">
    <source>
        <dbReference type="Proteomes" id="UP000198504"/>
    </source>
</evidence>
<keyword evidence="7" id="KW-0169">Cobalamin biosynthesis</keyword>
<comment type="function">
    <text evidence="7">Catalyzes the ATP-dependent amidation of the two carboxylate groups at positions a and c of hydrogenobyrinate, using either L-glutamine or ammonia as the nitrogen source.</text>
</comment>
<name>A0A1H9NPV2_9ACTN</name>
<dbReference type="Pfam" id="PF00155">
    <property type="entry name" value="Aminotran_1_2"/>
    <property type="match status" value="1"/>
</dbReference>
<dbReference type="OrthoDB" id="9764035at2"/>
<comment type="miscellaneous">
    <text evidence="7">The a and c carboxylates of hydrogenobyrinate are activated for nucleophilic attack via formation of a phosphorylated intermediate by ATP. CobB catalyzes first the amidation of the c-carboxylate, and then that of the a-carboxylate.</text>
</comment>
<dbReference type="NCBIfam" id="TIGR00379">
    <property type="entry name" value="cobB"/>
    <property type="match status" value="1"/>
</dbReference>
<evidence type="ECO:0000256" key="2">
    <source>
        <dbReference type="ARBA" id="ARBA00022598"/>
    </source>
</evidence>
<keyword evidence="13" id="KW-1185">Reference proteome</keyword>
<dbReference type="Gene3D" id="3.40.50.880">
    <property type="match status" value="1"/>
</dbReference>
<dbReference type="SUPFAM" id="SSF52540">
    <property type="entry name" value="P-loop containing nucleoside triphosphate hydrolases"/>
    <property type="match status" value="1"/>
</dbReference>
<dbReference type="InterPro" id="IPR015424">
    <property type="entry name" value="PyrdxlP-dep_Trfase"/>
</dbReference>
<dbReference type="InterPro" id="IPR004839">
    <property type="entry name" value="Aminotransferase_I/II_large"/>
</dbReference>
<evidence type="ECO:0000256" key="3">
    <source>
        <dbReference type="ARBA" id="ARBA00022741"/>
    </source>
</evidence>
<evidence type="ECO:0000256" key="1">
    <source>
        <dbReference type="ARBA" id="ARBA00001946"/>
    </source>
</evidence>
<dbReference type="STRING" id="1036181.SAMN05421756_1187"/>
<comment type="similarity">
    <text evidence="7">Belongs to the CobB/CbiA family.</text>
</comment>
<keyword evidence="4 7" id="KW-0067">ATP-binding</keyword>
<dbReference type="InterPro" id="IPR029062">
    <property type="entry name" value="Class_I_gatase-like"/>
</dbReference>
<feature type="region of interest" description="Disordered" evidence="8">
    <location>
        <begin position="461"/>
        <end position="485"/>
    </location>
</feature>
<dbReference type="NCBIfam" id="NF002204">
    <property type="entry name" value="PRK01077.1"/>
    <property type="match status" value="1"/>
</dbReference>
<accession>A0A1H9NPV2</accession>
<dbReference type="InterPro" id="IPR015421">
    <property type="entry name" value="PyrdxlP-dep_Trfase_major"/>
</dbReference>
<sequence>MSAPTALPRLVITAPASGHGKTTVATGLMGALRGEGLEVAGFKVGPDYIDPGYHALATGRPGRNLDPHLCHPEQLAPLLLHGARTPVPADVAVVEGVMGLFDGRMGGDGFASTAHVAGLVDAPLVVVVDISRMARTTAALVHGLHTFDPDVRLSGVILNKAGSPRLVDEITAALEATGLPVLGVLPRDAGIEAPSRHLGLVPAAERDQAAGTVRRLAEQVAEHVDLRAVLALAHAAPPLTAEPWNPADHVSPPSPNRPRVAVAAGRAFTFRYAETDELLRAAGCEPVELDPLVDTALPEGTSGLYLGGGFPEVHAAELSANTALRTALADAIAAGLPAVAECAGLLYLCRSVDGVPMVGALDAEAVMTPKLTLRYQGLVAPTDGLLGPAGTRATGHEFHRTVVTPMSGDTAAWLVGGEADGFSADPAGLGHPTLHASYQHVHWAGHPRLAQAFADAVHDRAARTAAPDRPQAEQGPGAYDLDHHGDSDATEGLVDLAVNVARPAPPDWLRDVINASTATLGAYPRTDEAAKAIAAAHDVDVDHVLPTAGGAEAFTLVARAFTPRHALVVHPQFTEPEAALLAAGHRPARLVLDAADGFVLDPAAVPDAADLVVVGNPTNPTSVLHPRATLEALVRPGRVLVVDEAFMDAVPGEPASLAGADLPGVLVLRSLTKTWGLAGLRAGYVVGDPALVDRLRAQQPPWSVSTPALAATVACLTPAARAEAAAAAERFAGRRQALADALAPTGLVPAGDPRAPFVLLDTSALRPDRPAGWLRLALRDQGFAARRGETFPGLDASWIRVAVRDETTSAALAAAVVRCLG</sequence>
<dbReference type="PROSITE" id="PS51274">
    <property type="entry name" value="GATASE_COBBQ"/>
    <property type="match status" value="1"/>
</dbReference>
<reference evidence="13" key="1">
    <citation type="submission" date="2016-10" db="EMBL/GenBank/DDBJ databases">
        <authorList>
            <person name="Varghese N."/>
            <person name="Submissions S."/>
        </authorList>
    </citation>
    <scope>NUCLEOTIDE SEQUENCE [LARGE SCALE GENOMIC DNA]</scope>
    <source>
        <strain evidence="13">CGMCC 4.6856</strain>
    </source>
</reference>
<dbReference type="Pfam" id="PF07685">
    <property type="entry name" value="GATase_3"/>
    <property type="match status" value="1"/>
</dbReference>
<comment type="pathway">
    <text evidence="7">Cofactor biosynthesis; adenosylcobalamin biosynthesis; cob(II)yrinate a,c-diamide from precorrin-2 (aerobic route): step 9/10.</text>
</comment>
<feature type="active site" description="Nucleophile" evidence="7">
    <location>
        <position position="342"/>
    </location>
</feature>
<dbReference type="Gene3D" id="3.40.640.10">
    <property type="entry name" value="Type I PLP-dependent aspartate aminotransferase-like (Major domain)"/>
    <property type="match status" value="1"/>
</dbReference>
<feature type="site" description="Increases nucleophilicity of active site Cys" evidence="7">
    <location>
        <position position="440"/>
    </location>
</feature>
<keyword evidence="6 7" id="KW-0315">Glutamine amidotransferase</keyword>
<feature type="domain" description="CobQ/CobB/MinD/ParA nucleotide binding" evidence="10">
    <location>
        <begin position="10"/>
        <end position="198"/>
    </location>
</feature>
<comment type="cofactor">
    <cofactor evidence="1 7">
        <name>Mg(2+)</name>
        <dbReference type="ChEBI" id="CHEBI:18420"/>
    </cofactor>
</comment>
<protein>
    <recommendedName>
        <fullName evidence="7">Hydrogenobyrinate a,c-diamide synthase</fullName>
        <ecNumber evidence="7">6.3.5.9</ecNumber>
    </recommendedName>
    <alternativeName>
        <fullName evidence="7">Hydrogenobyrinic acid a,c-diamide synthase</fullName>
    </alternativeName>
</protein>
<dbReference type="InterPro" id="IPR004838">
    <property type="entry name" value="NHTrfase_class1_PyrdxlP-BS"/>
</dbReference>
<dbReference type="InterPro" id="IPR002586">
    <property type="entry name" value="CobQ/CobB/MinD/ParA_Nub-bd_dom"/>
</dbReference>
<dbReference type="SUPFAM" id="SSF52317">
    <property type="entry name" value="Class I glutamine amidotransferase-like"/>
    <property type="match status" value="1"/>
</dbReference>
<organism evidence="12 13">
    <name type="scientific">Microlunatus flavus</name>
    <dbReference type="NCBI Taxonomy" id="1036181"/>
    <lineage>
        <taxon>Bacteria</taxon>
        <taxon>Bacillati</taxon>
        <taxon>Actinomycetota</taxon>
        <taxon>Actinomycetes</taxon>
        <taxon>Propionibacteriales</taxon>
        <taxon>Propionibacteriaceae</taxon>
        <taxon>Microlunatus</taxon>
    </lineage>
</organism>
<dbReference type="Gene3D" id="3.90.1150.10">
    <property type="entry name" value="Aspartate Aminotransferase, domain 1"/>
    <property type="match status" value="1"/>
</dbReference>
<evidence type="ECO:0000256" key="7">
    <source>
        <dbReference type="HAMAP-Rule" id="MF_00027"/>
    </source>
</evidence>
<keyword evidence="5 7" id="KW-0460">Magnesium</keyword>
<dbReference type="CDD" id="cd05388">
    <property type="entry name" value="CobB_N"/>
    <property type="match status" value="1"/>
</dbReference>
<comment type="domain">
    <text evidence="7">Comprises of two domains. The C-terminal domain contains the binding site for glutamine and catalyzes the hydrolysis of this substrate to glutamate and ammonia. The N-terminal domain is anticipated to bind ATP and hydrogenobyrinate and catalyzes the ultimate synthesis of the diamide product. The ammonia produced via the glutaminase domain is probably translocated to the adjacent domain via a molecular tunnel, where it reacts with an activated intermediate.</text>
</comment>
<keyword evidence="3 7" id="KW-0547">Nucleotide-binding</keyword>
<dbReference type="GO" id="GO:0043802">
    <property type="term" value="F:hydrogenobyrinic acid a,c-diamide synthase (glutamine-hydrolysing) activity"/>
    <property type="evidence" value="ECO:0007669"/>
    <property type="project" value="UniProtKB-UniRule"/>
</dbReference>
<dbReference type="PANTHER" id="PTHR43873:SF1">
    <property type="entry name" value="COBYRINATE A,C-DIAMIDE SYNTHASE"/>
    <property type="match status" value="1"/>
</dbReference>
<dbReference type="HAMAP" id="MF_00027">
    <property type="entry name" value="CobB_CbiA"/>
    <property type="match status" value="1"/>
</dbReference>
<evidence type="ECO:0000256" key="4">
    <source>
        <dbReference type="ARBA" id="ARBA00022840"/>
    </source>
</evidence>
<dbReference type="CDD" id="cd00609">
    <property type="entry name" value="AAT_like"/>
    <property type="match status" value="1"/>
</dbReference>
<proteinExistence type="inferred from homology"/>
<keyword evidence="2 7" id="KW-0436">Ligase</keyword>
<gene>
    <name evidence="7" type="primary">cobB</name>
    <name evidence="12" type="ORF">SAMN05421756_1187</name>
</gene>
<dbReference type="InterPro" id="IPR015422">
    <property type="entry name" value="PyrdxlP-dep_Trfase_small"/>
</dbReference>
<evidence type="ECO:0000256" key="8">
    <source>
        <dbReference type="SAM" id="MobiDB-lite"/>
    </source>
</evidence>
<dbReference type="Gene3D" id="3.40.50.300">
    <property type="entry name" value="P-loop containing nucleotide triphosphate hydrolases"/>
    <property type="match status" value="1"/>
</dbReference>
<feature type="domain" description="CobB/CobQ-like glutamine amidotransferase" evidence="11">
    <location>
        <begin position="259"/>
        <end position="446"/>
    </location>
</feature>
<dbReference type="GO" id="GO:0030170">
    <property type="term" value="F:pyridoxal phosphate binding"/>
    <property type="evidence" value="ECO:0007669"/>
    <property type="project" value="InterPro"/>
</dbReference>
<evidence type="ECO:0000259" key="11">
    <source>
        <dbReference type="Pfam" id="PF07685"/>
    </source>
</evidence>
<dbReference type="GO" id="GO:0009236">
    <property type="term" value="P:cobalamin biosynthetic process"/>
    <property type="evidence" value="ECO:0007669"/>
    <property type="project" value="UniProtKB-UniRule"/>
</dbReference>
<dbReference type="PROSITE" id="PS00105">
    <property type="entry name" value="AA_TRANSFER_CLASS_1"/>
    <property type="match status" value="1"/>
</dbReference>
<dbReference type="PANTHER" id="PTHR43873">
    <property type="entry name" value="COBYRINATE A,C-DIAMIDE SYNTHASE"/>
    <property type="match status" value="1"/>
</dbReference>
<dbReference type="InterPro" id="IPR011698">
    <property type="entry name" value="GATase_3"/>
</dbReference>
<dbReference type="GO" id="GO:0042242">
    <property type="term" value="F:cobyrinic acid a,c-diamide synthase activity"/>
    <property type="evidence" value="ECO:0007669"/>
    <property type="project" value="InterPro"/>
</dbReference>
<dbReference type="CDD" id="cd03130">
    <property type="entry name" value="GATase1_CobB"/>
    <property type="match status" value="1"/>
</dbReference>
<dbReference type="EMBL" id="FOFA01000018">
    <property type="protein sequence ID" value="SER37767.1"/>
    <property type="molecule type" value="Genomic_DNA"/>
</dbReference>